<gene>
    <name evidence="2" type="ORF">SAMN02910265_00200</name>
</gene>
<dbReference type="AlphaFoldDB" id="A0A1H6HV11"/>
<evidence type="ECO:0000313" key="2">
    <source>
        <dbReference type="EMBL" id="SEH38090.1"/>
    </source>
</evidence>
<dbReference type="InterPro" id="IPR050639">
    <property type="entry name" value="SSR_resolvase"/>
</dbReference>
<dbReference type="GO" id="GO:0000150">
    <property type="term" value="F:DNA strand exchange activity"/>
    <property type="evidence" value="ECO:0007669"/>
    <property type="project" value="InterPro"/>
</dbReference>
<evidence type="ECO:0000259" key="1">
    <source>
        <dbReference type="PROSITE" id="PS51737"/>
    </source>
</evidence>
<dbReference type="OrthoDB" id="9804620at2"/>
<dbReference type="InterPro" id="IPR011109">
    <property type="entry name" value="DNA_bind_recombinase_dom"/>
</dbReference>
<proteinExistence type="predicted"/>
<name>A0A1H6HV11_RUMFL</name>
<dbReference type="Proteomes" id="UP000183190">
    <property type="component" value="Unassembled WGS sequence"/>
</dbReference>
<sequence>MINTEKLKQVIEAYKADFAKHFEEERYKWEAVKCFQNNWDINSEDFVGMLKKSLSKTYNLLASGYAYPRRMLKEFAEADSQAVKSMFIDLFDEIKDLAERIESFISYAESIRKKYDNGTWKNHYQNTNAVSTYLWLKYYKDKFTGEILVDETAAAIVREIFEKFFEGYGLSTIAKDYNRRGIKSPEYFSHRKKNPRHTEIAKRFLWAQTTVKRLIQNEAYTGTLVNHKTVTSKIYKTKDVIPPEEQYRHENYMPAIIDRETFEQAQVLLESRLKNNARSKFGSVIHRYC</sequence>
<dbReference type="RefSeq" id="WP_074714045.1">
    <property type="nucleotide sequence ID" value="NZ_FNWV01000001.1"/>
</dbReference>
<dbReference type="Pfam" id="PF07508">
    <property type="entry name" value="Recombinase"/>
    <property type="match status" value="1"/>
</dbReference>
<dbReference type="Gene3D" id="3.90.1750.20">
    <property type="entry name" value="Putative Large Serine Recombinase, Chain B, Domain 2"/>
    <property type="match status" value="1"/>
</dbReference>
<dbReference type="InterPro" id="IPR038109">
    <property type="entry name" value="DNA_bind_recomb_sf"/>
</dbReference>
<evidence type="ECO:0000313" key="3">
    <source>
        <dbReference type="Proteomes" id="UP000183190"/>
    </source>
</evidence>
<dbReference type="PANTHER" id="PTHR30461">
    <property type="entry name" value="DNA-INVERTASE FROM LAMBDOID PROPHAGE"/>
    <property type="match status" value="1"/>
</dbReference>
<accession>A0A1H6HV11</accession>
<protein>
    <submittedName>
        <fullName evidence="2">Recombinase</fullName>
    </submittedName>
</protein>
<dbReference type="PANTHER" id="PTHR30461:SF23">
    <property type="entry name" value="DNA RECOMBINASE-RELATED"/>
    <property type="match status" value="1"/>
</dbReference>
<dbReference type="EMBL" id="FNWV01000001">
    <property type="protein sequence ID" value="SEH38090.1"/>
    <property type="molecule type" value="Genomic_DNA"/>
</dbReference>
<dbReference type="PROSITE" id="PS51737">
    <property type="entry name" value="RECOMBINASE_DNA_BIND"/>
    <property type="match status" value="1"/>
</dbReference>
<feature type="domain" description="Recombinase" evidence="1">
    <location>
        <begin position="134"/>
        <end position="275"/>
    </location>
</feature>
<organism evidence="2 3">
    <name type="scientific">Ruminococcus flavefaciens</name>
    <dbReference type="NCBI Taxonomy" id="1265"/>
    <lineage>
        <taxon>Bacteria</taxon>
        <taxon>Bacillati</taxon>
        <taxon>Bacillota</taxon>
        <taxon>Clostridia</taxon>
        <taxon>Eubacteriales</taxon>
        <taxon>Oscillospiraceae</taxon>
        <taxon>Ruminococcus</taxon>
    </lineage>
</organism>
<dbReference type="GO" id="GO:0003677">
    <property type="term" value="F:DNA binding"/>
    <property type="evidence" value="ECO:0007669"/>
    <property type="project" value="InterPro"/>
</dbReference>
<reference evidence="2 3" key="1">
    <citation type="submission" date="2016-10" db="EMBL/GenBank/DDBJ databases">
        <authorList>
            <person name="de Groot N.N."/>
        </authorList>
    </citation>
    <scope>NUCLEOTIDE SEQUENCE [LARGE SCALE GENOMIC DNA]</scope>
    <source>
        <strain evidence="2 3">YAD2003</strain>
    </source>
</reference>